<protein>
    <recommendedName>
        <fullName evidence="2">Molybdopterin-binding protein</fullName>
    </recommendedName>
</protein>
<sequence length="174" mass="19481">MGKLLTGLMAFILVLLIQPAFGQHEYLPTDSFIITGEVKNEVKFTLSDLSAFEAEPVEDVIITNHAGVEKGVLTGLKGIPIKKILDQAQIEVDDPKFLSEFYLTFAAIDGYKVVYSWNEIFNTATGDHTFLITQMEGKSIKKMEDRILVLTTSDIRTGRRNLKSLSKIIITRVE</sequence>
<name>A0AA49GMK2_9BACT</name>
<evidence type="ECO:0008006" key="2">
    <source>
        <dbReference type="Google" id="ProtNLM"/>
    </source>
</evidence>
<dbReference type="SUPFAM" id="SSF56524">
    <property type="entry name" value="Oxidoreductase molybdopterin-binding domain"/>
    <property type="match status" value="1"/>
</dbReference>
<reference evidence="1" key="2">
    <citation type="journal article" date="2024" name="Antonie Van Leeuwenhoek">
        <title>Roseihalotalea indica gen. nov., sp. nov., a halophilic Bacteroidetes from mesopelagic Southwest Indian Ocean with higher carbohydrate metabolic potential.</title>
        <authorList>
            <person name="Chen B."/>
            <person name="Zhang M."/>
            <person name="Lin D."/>
            <person name="Ye J."/>
            <person name="Tang K."/>
        </authorList>
    </citation>
    <scope>NUCLEOTIDE SEQUENCE</scope>
    <source>
        <strain evidence="1">TK19036</strain>
    </source>
</reference>
<dbReference type="EMBL" id="CP120682">
    <property type="protein sequence ID" value="WKN37067.1"/>
    <property type="molecule type" value="Genomic_DNA"/>
</dbReference>
<gene>
    <name evidence="1" type="ORF">K4G66_32370</name>
</gene>
<accession>A0AA49GMK2</accession>
<dbReference type="AlphaFoldDB" id="A0AA49GMK2"/>
<organism evidence="1">
    <name type="scientific">Roseihalotalea indica</name>
    <dbReference type="NCBI Taxonomy" id="2867963"/>
    <lineage>
        <taxon>Bacteria</taxon>
        <taxon>Pseudomonadati</taxon>
        <taxon>Bacteroidota</taxon>
        <taxon>Cytophagia</taxon>
        <taxon>Cytophagales</taxon>
        <taxon>Catalimonadaceae</taxon>
        <taxon>Roseihalotalea</taxon>
    </lineage>
</organism>
<evidence type="ECO:0000313" key="1">
    <source>
        <dbReference type="EMBL" id="WKN37067.1"/>
    </source>
</evidence>
<proteinExistence type="predicted"/>
<reference evidence="1" key="1">
    <citation type="journal article" date="2023" name="Comput. Struct. Biotechnol. J.">
        <title>Discovery of a novel marine Bacteroidetes with a rich repertoire of carbohydrate-active enzymes.</title>
        <authorList>
            <person name="Chen B."/>
            <person name="Liu G."/>
            <person name="Chen Q."/>
            <person name="Wang H."/>
            <person name="Liu L."/>
            <person name="Tang K."/>
        </authorList>
    </citation>
    <scope>NUCLEOTIDE SEQUENCE</scope>
    <source>
        <strain evidence="1">TK19036</strain>
    </source>
</reference>
<dbReference type="Gene3D" id="3.90.420.10">
    <property type="entry name" value="Oxidoreductase, molybdopterin-binding domain"/>
    <property type="match status" value="1"/>
</dbReference>
<dbReference type="InterPro" id="IPR036374">
    <property type="entry name" value="OxRdtase_Mopterin-bd_sf"/>
</dbReference>